<proteinExistence type="predicted"/>
<organism evidence="2 3">
    <name type="scientific">Tetranychus urticae</name>
    <name type="common">Two-spotted spider mite</name>
    <dbReference type="NCBI Taxonomy" id="32264"/>
    <lineage>
        <taxon>Eukaryota</taxon>
        <taxon>Metazoa</taxon>
        <taxon>Ecdysozoa</taxon>
        <taxon>Arthropoda</taxon>
        <taxon>Chelicerata</taxon>
        <taxon>Arachnida</taxon>
        <taxon>Acari</taxon>
        <taxon>Acariformes</taxon>
        <taxon>Trombidiformes</taxon>
        <taxon>Prostigmata</taxon>
        <taxon>Eleutherengona</taxon>
        <taxon>Raphignathae</taxon>
        <taxon>Tetranychoidea</taxon>
        <taxon>Tetranychidae</taxon>
        <taxon>Tetranychus</taxon>
    </lineage>
</organism>
<evidence type="ECO:0000256" key="1">
    <source>
        <dbReference type="SAM" id="MobiDB-lite"/>
    </source>
</evidence>
<dbReference type="Proteomes" id="UP000015104">
    <property type="component" value="Unassembled WGS sequence"/>
</dbReference>
<accession>T1JYU8</accession>
<dbReference type="AlphaFoldDB" id="T1JYU8"/>
<dbReference type="EnsemblMetazoa" id="tetur03g01640.1">
    <property type="protein sequence ID" value="tetur03g01640.1"/>
    <property type="gene ID" value="tetur03g01640"/>
</dbReference>
<name>T1JYU8_TETUR</name>
<reference evidence="2" key="2">
    <citation type="submission" date="2015-06" db="UniProtKB">
        <authorList>
            <consortium name="EnsemblMetazoa"/>
        </authorList>
    </citation>
    <scope>IDENTIFICATION</scope>
</reference>
<feature type="region of interest" description="Disordered" evidence="1">
    <location>
        <begin position="1"/>
        <end position="22"/>
    </location>
</feature>
<sequence>MVLKANSNGSANMQKVGQKKMDHNLYSLNLAKAQRGR</sequence>
<protein>
    <submittedName>
        <fullName evidence="2">Uncharacterized protein</fullName>
    </submittedName>
</protein>
<keyword evidence="3" id="KW-1185">Reference proteome</keyword>
<dbReference type="EMBL" id="CAEY01001109">
    <property type="status" value="NOT_ANNOTATED_CDS"/>
    <property type="molecule type" value="Genomic_DNA"/>
</dbReference>
<reference evidence="3" key="1">
    <citation type="submission" date="2011-08" db="EMBL/GenBank/DDBJ databases">
        <authorList>
            <person name="Rombauts S."/>
        </authorList>
    </citation>
    <scope>NUCLEOTIDE SEQUENCE</scope>
    <source>
        <strain evidence="3">London</strain>
    </source>
</reference>
<feature type="compositionally biased region" description="Polar residues" evidence="1">
    <location>
        <begin position="1"/>
        <end position="15"/>
    </location>
</feature>
<evidence type="ECO:0000313" key="3">
    <source>
        <dbReference type="Proteomes" id="UP000015104"/>
    </source>
</evidence>
<dbReference type="HOGENOM" id="CLU_3351654_0_0_1"/>
<evidence type="ECO:0000313" key="2">
    <source>
        <dbReference type="EnsemblMetazoa" id="tetur03g01640.1"/>
    </source>
</evidence>